<dbReference type="AlphaFoldDB" id="A0A1Y5XRG9"/>
<dbReference type="EMBL" id="FWXV01000004">
    <property type="protein sequence ID" value="SMD13875.1"/>
    <property type="molecule type" value="Genomic_DNA"/>
</dbReference>
<evidence type="ECO:0000313" key="2">
    <source>
        <dbReference type="Proteomes" id="UP000192674"/>
    </source>
</evidence>
<proteinExistence type="predicted"/>
<gene>
    <name evidence="1" type="ORF">SAMN05661093_04932</name>
</gene>
<sequence length="118" mass="13157">MIEHVFERESRLAAEEIRTASDRLRELGRRAAPGVWRVVDEGALIRVLGREDHEVAVLTGLWAPSTAEYLTAVAPATAYNIAELMWLSESVVRQGEMPTRLKEALLRIARGLESDTST</sequence>
<name>A0A1Y5XRG9_KIBAR</name>
<protein>
    <submittedName>
        <fullName evidence="1">Uncharacterized protein</fullName>
    </submittedName>
</protein>
<dbReference type="Proteomes" id="UP000192674">
    <property type="component" value="Unassembled WGS sequence"/>
</dbReference>
<reference evidence="1 2" key="1">
    <citation type="submission" date="2017-04" db="EMBL/GenBank/DDBJ databases">
        <authorList>
            <person name="Afonso C.L."/>
            <person name="Miller P.J."/>
            <person name="Scott M.A."/>
            <person name="Spackman E."/>
            <person name="Goraichik I."/>
            <person name="Dimitrov K.M."/>
            <person name="Suarez D.L."/>
            <person name="Swayne D.E."/>
        </authorList>
    </citation>
    <scope>NUCLEOTIDE SEQUENCE [LARGE SCALE GENOMIC DNA]</scope>
    <source>
        <strain evidence="1 2">DSM 43828</strain>
    </source>
</reference>
<organism evidence="1 2">
    <name type="scientific">Kibdelosporangium aridum</name>
    <dbReference type="NCBI Taxonomy" id="2030"/>
    <lineage>
        <taxon>Bacteria</taxon>
        <taxon>Bacillati</taxon>
        <taxon>Actinomycetota</taxon>
        <taxon>Actinomycetes</taxon>
        <taxon>Pseudonocardiales</taxon>
        <taxon>Pseudonocardiaceae</taxon>
        <taxon>Kibdelosporangium</taxon>
    </lineage>
</organism>
<keyword evidence="2" id="KW-1185">Reference proteome</keyword>
<evidence type="ECO:0000313" key="1">
    <source>
        <dbReference type="EMBL" id="SMD13875.1"/>
    </source>
</evidence>
<accession>A0A1Y5XRG9</accession>